<feature type="coiled-coil region" evidence="5">
    <location>
        <begin position="3043"/>
        <end position="3073"/>
    </location>
</feature>
<keyword evidence="4 7" id="KW-0472">Membrane</keyword>
<dbReference type="PANTHER" id="PTHR13715:SF99">
    <property type="entry name" value="INOSITOL 1,4,5-TRISPHOSPHATE RECEPTOR-LIKE PROTEIN A"/>
    <property type="match status" value="1"/>
</dbReference>
<feature type="transmembrane region" description="Helical" evidence="7">
    <location>
        <begin position="2928"/>
        <end position="2950"/>
    </location>
</feature>
<evidence type="ECO:0000256" key="7">
    <source>
        <dbReference type="SAM" id="Phobius"/>
    </source>
</evidence>
<feature type="region of interest" description="Disordered" evidence="6">
    <location>
        <begin position="703"/>
        <end position="728"/>
    </location>
</feature>
<feature type="region of interest" description="Disordered" evidence="6">
    <location>
        <begin position="3112"/>
        <end position="3135"/>
    </location>
</feature>
<evidence type="ECO:0000313" key="9">
    <source>
        <dbReference type="EMBL" id="KAK2951702.1"/>
    </source>
</evidence>
<name>A0ABQ9XM55_9EUKA</name>
<feature type="transmembrane region" description="Helical" evidence="7">
    <location>
        <begin position="2846"/>
        <end position="2866"/>
    </location>
</feature>
<dbReference type="Pfam" id="PF00520">
    <property type="entry name" value="Ion_trans"/>
    <property type="match status" value="1"/>
</dbReference>
<reference evidence="9 10" key="1">
    <citation type="journal article" date="2022" name="bioRxiv">
        <title>Genomics of Preaxostyla Flagellates Illuminates Evolutionary Transitions and the Path Towards Mitochondrial Loss.</title>
        <authorList>
            <person name="Novak L.V.F."/>
            <person name="Treitli S.C."/>
            <person name="Pyrih J."/>
            <person name="Halakuc P."/>
            <person name="Pipaliya S.V."/>
            <person name="Vacek V."/>
            <person name="Brzon O."/>
            <person name="Soukal P."/>
            <person name="Eme L."/>
            <person name="Dacks J.B."/>
            <person name="Karnkowska A."/>
            <person name="Elias M."/>
            <person name="Hampl V."/>
        </authorList>
    </citation>
    <scope>NUCLEOTIDE SEQUENCE [LARGE SCALE GENOMIC DNA]</scope>
    <source>
        <strain evidence="9">NAU3</strain>
        <tissue evidence="9">Gut</tissue>
    </source>
</reference>
<dbReference type="Proteomes" id="UP001281761">
    <property type="component" value="Unassembled WGS sequence"/>
</dbReference>
<keyword evidence="10" id="KW-1185">Reference proteome</keyword>
<evidence type="ECO:0000256" key="1">
    <source>
        <dbReference type="ARBA" id="ARBA00004141"/>
    </source>
</evidence>
<dbReference type="EMBL" id="JARBJD010000114">
    <property type="protein sequence ID" value="KAK2951702.1"/>
    <property type="molecule type" value="Genomic_DNA"/>
</dbReference>
<evidence type="ECO:0000256" key="4">
    <source>
        <dbReference type="ARBA" id="ARBA00023136"/>
    </source>
</evidence>
<feature type="compositionally biased region" description="Low complexity" evidence="6">
    <location>
        <begin position="2604"/>
        <end position="2615"/>
    </location>
</feature>
<dbReference type="PANTHER" id="PTHR13715">
    <property type="entry name" value="RYANODINE RECEPTOR AND IP3 RECEPTOR"/>
    <property type="match status" value="1"/>
</dbReference>
<evidence type="ECO:0000313" key="10">
    <source>
        <dbReference type="Proteomes" id="UP001281761"/>
    </source>
</evidence>
<dbReference type="InterPro" id="IPR015925">
    <property type="entry name" value="Ryanodine_IP3_receptor"/>
</dbReference>
<evidence type="ECO:0000256" key="3">
    <source>
        <dbReference type="ARBA" id="ARBA00022989"/>
    </source>
</evidence>
<accession>A0ABQ9XM55</accession>
<evidence type="ECO:0000256" key="5">
    <source>
        <dbReference type="SAM" id="Coils"/>
    </source>
</evidence>
<keyword evidence="9" id="KW-0675">Receptor</keyword>
<keyword evidence="3 7" id="KW-1133">Transmembrane helix</keyword>
<sequence>MPTLIGNHSVISLKVTDTKTSSVSFLHSGNGEVTLMNEDALEFNSAPLRDQYTYWILDSVENSRETDIFDDKSENTQISYNQPFYLRSFVNGLYLTYHPSVSDEQTKETIAFLSCRNDTPPEFYTWSFLEKTDEVSKFETSFKAVSTDEEIILFHPHSQLSLCSSSISQFFEESNKKHSLETPKKQIYLGYPAQKWSIVISPPSVSISNISRRYDHDLPFIRGGLFVSLHIRQNNGSLLDITMDPHLDPSGRDDTLRAIYKPIPLDVEHCVERTPSNHFTRTLAENLFEIELCAEPTSTNKSPQTERPNVVKHGSHVKLRHVLTQTYFGYKVSEGTGTDHTDATVPELFIVSLPPPCDSQKQVELSDVFFLKPVPLPDNLQSSEKGKMCVLDLTDSPHVLNSAEGNQLLPFFSVTQIPTSFVSLIHETRPQLSTIRTFSTSEADYTTEQAQTLITSCDYLSSFVSNVHMTTTTISFSCRPAHHLPQDEVDQTSADVVPPLSVCQGVVFSQKLIDLLPSCLERILSILKTKAALSTEPFVIFFIALLKLLTRIDELSTFLRDNKDQHSNLQKALSTSTLNLYIAVVATCHPSFRTTIPLSLIQNWKKTALNKIKDKESEWMTLMIVLVSPRWITSDENESRNHDGSGANSFLDVLYLPAYFLDFDRMHNLVDAVPLIPTTATPHDSDPFIQTRNLRSPSIFSHLSKESSPKATPKSQPKDVPAQSQETKESPKHFLDYFEDLDTWTTSTIYYNKADWVLYHPRILQLFLTLAVSQRQLIVNKLRIYLSEDVIDAALQSLINPNSTDASLSQCCPLLHLFKLLHFPRDDITTLRHRTHDPNLTLITPIFLHESTKSEKQHDTSTIPSIPKAFTTLFMLIKSRLPPKEPLSTMSSHSLLFLHTSLQILTYAISTDSFLIQLFVSKDSLANVEKLLELLMDIVFQEAYPESKLKPNESVTLQLMMSFSLHTVSDDPTGSSNDLNRSHSRLVLHVCDDILSLLEQIDKSQIHSAVRLYFNHLQQNGFPKSSSLKSPQTLQTIQNQAKMCLDSEKHFQATFSEEFKSLRTPVNHLFQRVLVYIATHSTYDIRFFDALSRTTYLSSEEPQSSDQPKPSLAKHILTVEENILMMELERHNWVLLKLRGQPVLPDDMNKQSLEKLEGNLQSLLNELYFVPPKKPREEVDGKDKQKVEGDEKKRSEVDEKDKQKVEGDEKKISEVEWSFNNTPIKQRQILFTECGGIDVILRVLSFCLSDTHHFFLNQYKRLLAVHRLYRGESESTQTDFVSEIITEIENISISNDDLRRHRNGTETIVARSLQLLYSAVANNLSVSPMQILPFLVVLCLFKTPPTGLHNLVAILLVQLRSHDNIDECELIALVELGVAVLSVLFRMERHSPTKIDSDSKQNHLFGHPIPILCDILASVTFINNTPLEMSQTVLHAFLRSSHGSQLLNEGIIAGKKEFDENIQTGDDFLSSTEFHISVVSLLCACSASGRSHQMQIFCRQYLPSSFLTSQLVNLKDMLDIMSQQKDSSPTKFVRILRLVQVYLDLIRHAFLTPSKPHDSYSMYRADSPPSLAYIAQSSLSCSPSDLLNIAQLLPVLNFLLPLIDHFVDKRSSINWNGSKEITEENRVPGLSPILRIIFYKTTYPPTSSIPPGFFTIIEHYLCQDKDIKPLINAIIRFQGKQFLDETWTSDFLGPLSHLILSHFPPEFDTTELVYEIGKTINEHYIKENQPINYEVLEIYLTFFGDCISSVKNCDQAISSIRPVFKRIEQNPSQNPLFYSTWCKFLETNKHFFPNTNWDIDLPDKYPNENSQSPVKYTFHSISFPETFDPFDSSPKEELVWIRGVVLFQVQQAIFSLPILFLDTILSIQTIDFIGKGMTSTPPFQLSTMQCTAISKISKQHEPSLSTMLNEMSKKRESPNQVANPSLIQSIDRILLRERLQLARQYRLRIDLGKIEDSHKQPPKQSQSPLEDLATNVMQLFQNKPMQSVTDFFSTIRKSFQDGKSDTIGHFSRLLQSPQSSLISEFEGGKLHIPAIFSNHSVLSKQRIHFIVSFIINTFLLYIHPTQNESDNDLTFVQRQDALKNASLVKSLVSVLSAVSSPKSGQKTTQTESLTLSIIHLFLYLFSGQNETIHDSNLPKLLSDIMEETIETVQTIPLRVQSVERLQSTLLPLNSIFLLIHQLCLSKNQQNQNLLNISFDPKSGQSNLLTSVLRYINAILPTESSKQTYFIPMVTKHSLRQVREGMNSTLFEVCESFFSQQLSLQRSSTLIAVPTTAMMPHDIVVHIATHVGTIATCLRGPNFSNQAIVLESQLGLQTLSRLFSCPLWFDSLIQNAVRNEIRSRKAIKQGKTSEYKLKFTDELNDIRTTIQDVLFISETTNFLRALLEGPHSVQNAYTILQSTTVQQSLERRLCGLAVFIRSNGLKFFSTEEKRGQFWKICLNCYVSYRELVDRHTEIKHMVDERAGAFTGDQWMDLPYLEGDNLEILPAHYPCIFEPLFSKHVTSVEIERDGVLRSIYFPIPEQSTGLTNQDRKHMIDSLEHDNMISKLTTFQSECNPLYSVSVKRYKQATLFSSLPVWKTKPPVSEKQDKMILESNPPITHFSSQQSTSKEPSSIPQFPTKNSAIPTKKSAFLTKISAFPTKSFAFLRFLFSRTATRHFLTILFFIFSLVINVYYLIVFRKYVDGDIQNPFTITFGILCLGTSIILALSRWAGEFSQNRRRGYTRLKDKALLEARYLSKDLERLRNKSLDGQEISDFTQAVIETHKFDIFHPGINKFWLHTKSVLMDVLLSKGVWVAVILIVASGFGLNEMPGFYILLLFDILTKFDGMRVVLSSIRKPLTQIALTLGLVFLMVYFFAVIGMMIFADSFVLSKTDPYGERICSSIATCFVVLLASLPTGGKWMEARFLFWKYDGSLRKAHYHAYSMVYILLFYMVCLVILFAIICGYIVDKFDELSGRHDREKKSKRELCFACGLNAKPFAAEGLSFDEHRHSTHNPWRYFALFIHLKESAFGQKSSERRHPQRLYESTLRQKKQVVKQKSHAKDESELASLEKTIKRLDDKLDDLKRTEASRVCTRLSKMSGDEIWLLNCHLTNDISFYPVGRAIVLEGEGNNEKDDDDNTDKQNEGDTGEIQSVHSQLQAEEHSLFSQLSKEKEDLEKQIAQTLQITRINVR</sequence>
<organism evidence="9 10">
    <name type="scientific">Blattamonas nauphoetae</name>
    <dbReference type="NCBI Taxonomy" id="2049346"/>
    <lineage>
        <taxon>Eukaryota</taxon>
        <taxon>Metamonada</taxon>
        <taxon>Preaxostyla</taxon>
        <taxon>Oxymonadida</taxon>
        <taxon>Blattamonas</taxon>
    </lineage>
</organism>
<proteinExistence type="predicted"/>
<keyword evidence="5" id="KW-0175">Coiled coil</keyword>
<comment type="caution">
    <text evidence="9">The sequence shown here is derived from an EMBL/GenBank/DDBJ whole genome shotgun (WGS) entry which is preliminary data.</text>
</comment>
<evidence type="ECO:0000256" key="6">
    <source>
        <dbReference type="SAM" id="MobiDB-lite"/>
    </source>
</evidence>
<feature type="region of interest" description="Disordered" evidence="6">
    <location>
        <begin position="2602"/>
        <end position="2623"/>
    </location>
</feature>
<feature type="transmembrane region" description="Helical" evidence="7">
    <location>
        <begin position="2692"/>
        <end position="2713"/>
    </location>
</feature>
<feature type="transmembrane region" description="Helical" evidence="7">
    <location>
        <begin position="2659"/>
        <end position="2680"/>
    </location>
</feature>
<keyword evidence="2 7" id="KW-0812">Transmembrane</keyword>
<feature type="region of interest" description="Disordered" evidence="6">
    <location>
        <begin position="1174"/>
        <end position="1205"/>
    </location>
</feature>
<gene>
    <name evidence="9" type="ORF">BLNAU_13314</name>
</gene>
<comment type="subcellular location">
    <subcellularLocation>
        <location evidence="1">Membrane</location>
        <topology evidence="1">Multi-pass membrane protein</topology>
    </subcellularLocation>
</comment>
<evidence type="ECO:0000259" key="8">
    <source>
        <dbReference type="Pfam" id="PF00520"/>
    </source>
</evidence>
<dbReference type="InterPro" id="IPR005821">
    <property type="entry name" value="Ion_trans_dom"/>
</dbReference>
<evidence type="ECO:0000256" key="2">
    <source>
        <dbReference type="ARBA" id="ARBA00022692"/>
    </source>
</evidence>
<protein>
    <submittedName>
        <fullName evidence="9">Inositol 1,4,5-triphosphate receptor</fullName>
    </submittedName>
</protein>
<feature type="domain" description="Ion transport" evidence="8">
    <location>
        <begin position="2779"/>
        <end position="2957"/>
    </location>
</feature>
<dbReference type="Gene3D" id="1.10.287.70">
    <property type="match status" value="1"/>
</dbReference>
<feature type="transmembrane region" description="Helical" evidence="7">
    <location>
        <begin position="2878"/>
        <end position="2897"/>
    </location>
</feature>